<reference evidence="6 7" key="1">
    <citation type="submission" date="2019-06" db="EMBL/GenBank/DDBJ databases">
        <title>A complete genome sequence for Luteibacter pinisoli MAH-14.</title>
        <authorList>
            <person name="Baltrus D.A."/>
        </authorList>
    </citation>
    <scope>NUCLEOTIDE SEQUENCE [LARGE SCALE GENOMIC DNA]</scope>
    <source>
        <strain evidence="6 7">MAH-14</strain>
    </source>
</reference>
<accession>A0A4Y5Z556</accession>
<dbReference type="InterPro" id="IPR039420">
    <property type="entry name" value="WalR-like"/>
</dbReference>
<proteinExistence type="predicted"/>
<feature type="domain" description="Response regulatory" evidence="5">
    <location>
        <begin position="4"/>
        <end position="122"/>
    </location>
</feature>
<dbReference type="Proteomes" id="UP000316093">
    <property type="component" value="Chromosome"/>
</dbReference>
<dbReference type="PROSITE" id="PS50043">
    <property type="entry name" value="HTH_LUXR_2"/>
    <property type="match status" value="1"/>
</dbReference>
<sequence>MAYRVIVADDHPVVLKGITLALAHDGTGRVVAEANSPEGLLAVLATTACDAVITDFSMPAPGTDGLAMLALLRERYPTLPVMVITTIANPALYREILSLGVVGLIGKSGDASEIPEALGEILAGHVYLGASVQATLGVEQGTVVDRSGTLTDLSPRELEILRLFANGNSVTDIARSTGRGLSTISQQKSNAMRKLRLANDAEIFEYIERLRL</sequence>
<dbReference type="KEGG" id="lpy:FIV34_10235"/>
<keyword evidence="7" id="KW-1185">Reference proteome</keyword>
<dbReference type="PRINTS" id="PR00038">
    <property type="entry name" value="HTHLUXR"/>
</dbReference>
<dbReference type="InterPro" id="IPR058245">
    <property type="entry name" value="NreC/VraR/RcsB-like_REC"/>
</dbReference>
<evidence type="ECO:0000259" key="4">
    <source>
        <dbReference type="PROSITE" id="PS50043"/>
    </source>
</evidence>
<dbReference type="GO" id="GO:0000160">
    <property type="term" value="P:phosphorelay signal transduction system"/>
    <property type="evidence" value="ECO:0007669"/>
    <property type="project" value="InterPro"/>
</dbReference>
<dbReference type="PANTHER" id="PTHR43214">
    <property type="entry name" value="TWO-COMPONENT RESPONSE REGULATOR"/>
    <property type="match status" value="1"/>
</dbReference>
<dbReference type="InterPro" id="IPR036388">
    <property type="entry name" value="WH-like_DNA-bd_sf"/>
</dbReference>
<dbReference type="OrthoDB" id="5945638at2"/>
<dbReference type="Pfam" id="PF00072">
    <property type="entry name" value="Response_reg"/>
    <property type="match status" value="1"/>
</dbReference>
<dbReference type="SUPFAM" id="SSF52172">
    <property type="entry name" value="CheY-like"/>
    <property type="match status" value="1"/>
</dbReference>
<organism evidence="6 7">
    <name type="scientific">Luteibacter pinisoli</name>
    <dbReference type="NCBI Taxonomy" id="2589080"/>
    <lineage>
        <taxon>Bacteria</taxon>
        <taxon>Pseudomonadati</taxon>
        <taxon>Pseudomonadota</taxon>
        <taxon>Gammaproteobacteria</taxon>
        <taxon>Lysobacterales</taxon>
        <taxon>Rhodanobacteraceae</taxon>
        <taxon>Luteibacter</taxon>
    </lineage>
</organism>
<dbReference type="InterPro" id="IPR000792">
    <property type="entry name" value="Tscrpt_reg_LuxR_C"/>
</dbReference>
<keyword evidence="2" id="KW-0238">DNA-binding</keyword>
<dbReference type="InterPro" id="IPR011006">
    <property type="entry name" value="CheY-like_superfamily"/>
</dbReference>
<evidence type="ECO:0000259" key="5">
    <source>
        <dbReference type="PROSITE" id="PS50110"/>
    </source>
</evidence>
<evidence type="ECO:0000256" key="2">
    <source>
        <dbReference type="ARBA" id="ARBA00023125"/>
    </source>
</evidence>
<dbReference type="Gene3D" id="3.40.50.2300">
    <property type="match status" value="1"/>
</dbReference>
<dbReference type="Gene3D" id="1.10.10.10">
    <property type="entry name" value="Winged helix-like DNA-binding domain superfamily/Winged helix DNA-binding domain"/>
    <property type="match status" value="1"/>
</dbReference>
<dbReference type="CDD" id="cd17535">
    <property type="entry name" value="REC_NarL-like"/>
    <property type="match status" value="1"/>
</dbReference>
<gene>
    <name evidence="6" type="ORF">FIV34_10235</name>
</gene>
<evidence type="ECO:0000313" key="7">
    <source>
        <dbReference type="Proteomes" id="UP000316093"/>
    </source>
</evidence>
<feature type="modified residue" description="4-aspartylphosphate" evidence="3">
    <location>
        <position position="55"/>
    </location>
</feature>
<dbReference type="EMBL" id="CP041046">
    <property type="protein sequence ID" value="QDE39553.1"/>
    <property type="molecule type" value="Genomic_DNA"/>
</dbReference>
<dbReference type="PROSITE" id="PS00622">
    <property type="entry name" value="HTH_LUXR_1"/>
    <property type="match status" value="1"/>
</dbReference>
<dbReference type="PANTHER" id="PTHR43214:SF17">
    <property type="entry name" value="TRANSCRIPTIONAL REGULATORY PROTEIN RCSB"/>
    <property type="match status" value="1"/>
</dbReference>
<dbReference type="SUPFAM" id="SSF46894">
    <property type="entry name" value="C-terminal effector domain of the bipartite response regulators"/>
    <property type="match status" value="1"/>
</dbReference>
<keyword evidence="1 3" id="KW-0597">Phosphoprotein</keyword>
<evidence type="ECO:0000256" key="1">
    <source>
        <dbReference type="ARBA" id="ARBA00022553"/>
    </source>
</evidence>
<dbReference type="SMART" id="SM00421">
    <property type="entry name" value="HTH_LUXR"/>
    <property type="match status" value="1"/>
</dbReference>
<dbReference type="Pfam" id="PF00196">
    <property type="entry name" value="GerE"/>
    <property type="match status" value="1"/>
</dbReference>
<dbReference type="InterPro" id="IPR001789">
    <property type="entry name" value="Sig_transdc_resp-reg_receiver"/>
</dbReference>
<dbReference type="GO" id="GO:0006355">
    <property type="term" value="P:regulation of DNA-templated transcription"/>
    <property type="evidence" value="ECO:0007669"/>
    <property type="project" value="InterPro"/>
</dbReference>
<dbReference type="RefSeq" id="WP_139982355.1">
    <property type="nucleotide sequence ID" value="NZ_CP041046.1"/>
</dbReference>
<name>A0A4Y5Z556_9GAMM</name>
<protein>
    <submittedName>
        <fullName evidence="6">Response regulator transcription factor</fullName>
    </submittedName>
</protein>
<dbReference type="InterPro" id="IPR016032">
    <property type="entry name" value="Sig_transdc_resp-reg_C-effctor"/>
</dbReference>
<dbReference type="AlphaFoldDB" id="A0A4Y5Z556"/>
<feature type="domain" description="HTH luxR-type" evidence="4">
    <location>
        <begin position="146"/>
        <end position="211"/>
    </location>
</feature>
<dbReference type="GO" id="GO:0003677">
    <property type="term" value="F:DNA binding"/>
    <property type="evidence" value="ECO:0007669"/>
    <property type="project" value="UniProtKB-KW"/>
</dbReference>
<evidence type="ECO:0000256" key="3">
    <source>
        <dbReference type="PROSITE-ProRule" id="PRU00169"/>
    </source>
</evidence>
<evidence type="ECO:0000313" key="6">
    <source>
        <dbReference type="EMBL" id="QDE39553.1"/>
    </source>
</evidence>
<dbReference type="PROSITE" id="PS50110">
    <property type="entry name" value="RESPONSE_REGULATORY"/>
    <property type="match status" value="1"/>
</dbReference>
<dbReference type="SMART" id="SM00448">
    <property type="entry name" value="REC"/>
    <property type="match status" value="1"/>
</dbReference>
<dbReference type="CDD" id="cd06170">
    <property type="entry name" value="LuxR_C_like"/>
    <property type="match status" value="1"/>
</dbReference>